<dbReference type="AlphaFoldDB" id="A0A2P6N7R1"/>
<sequence length="77" mass="8841">MGPTEPLPNHLKRMRDLRNQRASNRIPFRVTMKGSSYKTFVLAANQWLLQIETYLALDNLRAMCGNIFVSKSETADN</sequence>
<organism evidence="1 2">
    <name type="scientific">Planoprotostelium fungivorum</name>
    <dbReference type="NCBI Taxonomy" id="1890364"/>
    <lineage>
        <taxon>Eukaryota</taxon>
        <taxon>Amoebozoa</taxon>
        <taxon>Evosea</taxon>
        <taxon>Variosea</taxon>
        <taxon>Cavosteliida</taxon>
        <taxon>Cavosteliaceae</taxon>
        <taxon>Planoprotostelium</taxon>
    </lineage>
</organism>
<keyword evidence="2" id="KW-1185">Reference proteome</keyword>
<evidence type="ECO:0000313" key="2">
    <source>
        <dbReference type="Proteomes" id="UP000241769"/>
    </source>
</evidence>
<name>A0A2P6N7R1_9EUKA</name>
<evidence type="ECO:0000313" key="1">
    <source>
        <dbReference type="EMBL" id="PRP79988.1"/>
    </source>
</evidence>
<accession>A0A2P6N7R1</accession>
<gene>
    <name evidence="1" type="ORF">PROFUN_12275</name>
</gene>
<dbReference type="InParanoid" id="A0A2P6N7R1"/>
<comment type="caution">
    <text evidence="1">The sequence shown here is derived from an EMBL/GenBank/DDBJ whole genome shotgun (WGS) entry which is preliminary data.</text>
</comment>
<reference evidence="1 2" key="1">
    <citation type="journal article" date="2018" name="Genome Biol. Evol.">
        <title>Multiple Roots of Fruiting Body Formation in Amoebozoa.</title>
        <authorList>
            <person name="Hillmann F."/>
            <person name="Forbes G."/>
            <person name="Novohradska S."/>
            <person name="Ferling I."/>
            <person name="Riege K."/>
            <person name="Groth M."/>
            <person name="Westermann M."/>
            <person name="Marz M."/>
            <person name="Spaller T."/>
            <person name="Winckler T."/>
            <person name="Schaap P."/>
            <person name="Glockner G."/>
        </authorList>
    </citation>
    <scope>NUCLEOTIDE SEQUENCE [LARGE SCALE GENOMIC DNA]</scope>
    <source>
        <strain evidence="1 2">Jena</strain>
    </source>
</reference>
<proteinExistence type="predicted"/>
<dbReference type="Proteomes" id="UP000241769">
    <property type="component" value="Unassembled WGS sequence"/>
</dbReference>
<protein>
    <submittedName>
        <fullName evidence="1">Uncharacterized protein</fullName>
    </submittedName>
</protein>
<dbReference type="EMBL" id="MDYQ01000164">
    <property type="protein sequence ID" value="PRP79988.1"/>
    <property type="molecule type" value="Genomic_DNA"/>
</dbReference>